<dbReference type="Gene3D" id="3.30.565.10">
    <property type="entry name" value="Histidine kinase-like ATPase, C-terminal domain"/>
    <property type="match status" value="1"/>
</dbReference>
<keyword evidence="7" id="KW-0067">ATP-binding</keyword>
<name>A0A1M7SNN9_9BACT</name>
<keyword evidence="5" id="KW-0547">Nucleotide-binding</keyword>
<evidence type="ECO:0000256" key="4">
    <source>
        <dbReference type="ARBA" id="ARBA00022679"/>
    </source>
</evidence>
<dbReference type="SUPFAM" id="SSF47384">
    <property type="entry name" value="Homodimeric domain of signal transducing histidine kinase"/>
    <property type="match status" value="1"/>
</dbReference>
<dbReference type="EMBL" id="FRDI01000004">
    <property type="protein sequence ID" value="SHN60107.1"/>
    <property type="molecule type" value="Genomic_DNA"/>
</dbReference>
<dbReference type="PANTHER" id="PTHR43065">
    <property type="entry name" value="SENSOR HISTIDINE KINASE"/>
    <property type="match status" value="1"/>
</dbReference>
<keyword evidence="4" id="KW-0808">Transferase</keyword>
<keyword evidence="9" id="KW-0812">Transmembrane</keyword>
<organism evidence="11 12">
    <name type="scientific">Desulfovibrio litoralis DSM 11393</name>
    <dbReference type="NCBI Taxonomy" id="1121455"/>
    <lineage>
        <taxon>Bacteria</taxon>
        <taxon>Pseudomonadati</taxon>
        <taxon>Thermodesulfobacteriota</taxon>
        <taxon>Desulfovibrionia</taxon>
        <taxon>Desulfovibrionales</taxon>
        <taxon>Desulfovibrionaceae</taxon>
        <taxon>Desulfovibrio</taxon>
    </lineage>
</organism>
<keyword evidence="9" id="KW-0472">Membrane</keyword>
<reference evidence="11 12" key="1">
    <citation type="submission" date="2016-12" db="EMBL/GenBank/DDBJ databases">
        <authorList>
            <person name="Song W.-J."/>
            <person name="Kurnit D.M."/>
        </authorList>
    </citation>
    <scope>NUCLEOTIDE SEQUENCE [LARGE SCALE GENOMIC DNA]</scope>
    <source>
        <strain evidence="11 12">DSM 11393</strain>
    </source>
</reference>
<feature type="transmembrane region" description="Helical" evidence="9">
    <location>
        <begin position="12"/>
        <end position="34"/>
    </location>
</feature>
<dbReference type="SMART" id="SM00388">
    <property type="entry name" value="HisKA"/>
    <property type="match status" value="1"/>
</dbReference>
<dbReference type="GO" id="GO:0005524">
    <property type="term" value="F:ATP binding"/>
    <property type="evidence" value="ECO:0007669"/>
    <property type="project" value="UniProtKB-KW"/>
</dbReference>
<feature type="transmembrane region" description="Helical" evidence="9">
    <location>
        <begin position="216"/>
        <end position="239"/>
    </location>
</feature>
<dbReference type="InterPro" id="IPR036890">
    <property type="entry name" value="HATPase_C_sf"/>
</dbReference>
<dbReference type="Pfam" id="PF00512">
    <property type="entry name" value="HisKA"/>
    <property type="match status" value="1"/>
</dbReference>
<dbReference type="PRINTS" id="PR00344">
    <property type="entry name" value="BCTRLSENSOR"/>
</dbReference>
<dbReference type="Proteomes" id="UP000186469">
    <property type="component" value="Unassembled WGS sequence"/>
</dbReference>
<keyword evidence="3" id="KW-0597">Phosphoprotein</keyword>
<evidence type="ECO:0000256" key="8">
    <source>
        <dbReference type="ARBA" id="ARBA00023012"/>
    </source>
</evidence>
<evidence type="ECO:0000256" key="3">
    <source>
        <dbReference type="ARBA" id="ARBA00022553"/>
    </source>
</evidence>
<dbReference type="GO" id="GO:0000155">
    <property type="term" value="F:phosphorelay sensor kinase activity"/>
    <property type="evidence" value="ECO:0007669"/>
    <property type="project" value="InterPro"/>
</dbReference>
<dbReference type="CDD" id="cd00082">
    <property type="entry name" value="HisKA"/>
    <property type="match status" value="1"/>
</dbReference>
<sequence>MQVYEKNQERSTLVLVILTFFVVGISLIFSTWQGLKNQEEIGDKNFYITAHAIFQAVASVIDVNALKSRTTLTALEENFLNELEKDNNLVFVGIIDASGGRILTSGSQEGSLHLSEEALAKMAESGEWSGRTFFDNTPIYIFSRRVLPPQLKSETLFLGITPPKNIERDGFKTGLKNNSPTLQSFPAENMEKGVFLVVGVNISRPLSLYRAFKNNAFFQAFYILLLAILIFILAIRFLAGKDLAVKVFRLEQFQNSLIQNLPDGLITINAMGEIETINPAAVNILLRAFPDMINLLNSNLSEQEVELLSKNEKNYTSVDYIKFSQFFSGKNINILPKVFIDSFCNCMEVQQAEKTLDLSWSQCRLDNFELEILALSLSEDFKKVEKTCGDKLIIIRDRTHLKELEKSLAEAEKLAAVGSLAAGVAHEIRNPLSSLRGFAQLFAKKMLGKEPESSYAQTMVREADRLNRVVTDLLFLSKQSKLNITALNIKEIVNHLETLIKLDLSRHNIVVFNRLEVETIYADYDALSQILLNLVLNSVDAVTESKQKNNLSEPQELKIESEKGTYQGKQGVWLRVKDKGVGFPLELKDKILKPFFSTKGKGTGLGLALVERYVKEHGGTLEIESQEGVGTSVSLFFPDYI</sequence>
<dbReference type="STRING" id="1121455.SAMN02745728_01084"/>
<dbReference type="PANTHER" id="PTHR43065:SF10">
    <property type="entry name" value="PEROXIDE STRESS-ACTIVATED HISTIDINE KINASE MAK3"/>
    <property type="match status" value="1"/>
</dbReference>
<evidence type="ECO:0000256" key="6">
    <source>
        <dbReference type="ARBA" id="ARBA00022777"/>
    </source>
</evidence>
<dbReference type="InterPro" id="IPR005467">
    <property type="entry name" value="His_kinase_dom"/>
</dbReference>
<protein>
    <recommendedName>
        <fullName evidence="2">histidine kinase</fullName>
        <ecNumber evidence="2">2.7.13.3</ecNumber>
    </recommendedName>
</protein>
<gene>
    <name evidence="11" type="ORF">SAMN02745728_01084</name>
</gene>
<dbReference type="SUPFAM" id="SSF55874">
    <property type="entry name" value="ATPase domain of HSP90 chaperone/DNA topoisomerase II/histidine kinase"/>
    <property type="match status" value="1"/>
</dbReference>
<evidence type="ECO:0000259" key="10">
    <source>
        <dbReference type="PROSITE" id="PS50109"/>
    </source>
</evidence>
<dbReference type="AlphaFoldDB" id="A0A1M7SNN9"/>
<evidence type="ECO:0000313" key="12">
    <source>
        <dbReference type="Proteomes" id="UP000186469"/>
    </source>
</evidence>
<dbReference type="InterPro" id="IPR003594">
    <property type="entry name" value="HATPase_dom"/>
</dbReference>
<evidence type="ECO:0000313" key="11">
    <source>
        <dbReference type="EMBL" id="SHN60107.1"/>
    </source>
</evidence>
<feature type="domain" description="Histidine kinase" evidence="10">
    <location>
        <begin position="423"/>
        <end position="641"/>
    </location>
</feature>
<dbReference type="PROSITE" id="PS50109">
    <property type="entry name" value="HIS_KIN"/>
    <property type="match status" value="1"/>
</dbReference>
<accession>A0A1M7SNN9</accession>
<dbReference type="EC" id="2.7.13.3" evidence="2"/>
<evidence type="ECO:0000256" key="1">
    <source>
        <dbReference type="ARBA" id="ARBA00000085"/>
    </source>
</evidence>
<feature type="transmembrane region" description="Helical" evidence="9">
    <location>
        <begin position="46"/>
        <end position="66"/>
    </location>
</feature>
<keyword evidence="12" id="KW-1185">Reference proteome</keyword>
<dbReference type="InterPro" id="IPR036097">
    <property type="entry name" value="HisK_dim/P_sf"/>
</dbReference>
<keyword evidence="9" id="KW-1133">Transmembrane helix</keyword>
<comment type="catalytic activity">
    <reaction evidence="1">
        <text>ATP + protein L-histidine = ADP + protein N-phospho-L-histidine.</text>
        <dbReference type="EC" id="2.7.13.3"/>
    </reaction>
</comment>
<evidence type="ECO:0000256" key="2">
    <source>
        <dbReference type="ARBA" id="ARBA00012438"/>
    </source>
</evidence>
<evidence type="ECO:0000256" key="7">
    <source>
        <dbReference type="ARBA" id="ARBA00022840"/>
    </source>
</evidence>
<keyword evidence="6 11" id="KW-0418">Kinase</keyword>
<evidence type="ECO:0000256" key="5">
    <source>
        <dbReference type="ARBA" id="ARBA00022741"/>
    </source>
</evidence>
<dbReference type="Gene3D" id="1.10.287.130">
    <property type="match status" value="1"/>
</dbReference>
<dbReference type="Pfam" id="PF02518">
    <property type="entry name" value="HATPase_c"/>
    <property type="match status" value="1"/>
</dbReference>
<dbReference type="SMART" id="SM00387">
    <property type="entry name" value="HATPase_c"/>
    <property type="match status" value="1"/>
</dbReference>
<dbReference type="InterPro" id="IPR004358">
    <property type="entry name" value="Sig_transdc_His_kin-like_C"/>
</dbReference>
<keyword evidence="8" id="KW-0902">Two-component regulatory system</keyword>
<evidence type="ECO:0000256" key="9">
    <source>
        <dbReference type="SAM" id="Phobius"/>
    </source>
</evidence>
<proteinExistence type="predicted"/>
<dbReference type="InterPro" id="IPR003661">
    <property type="entry name" value="HisK_dim/P_dom"/>
</dbReference>